<dbReference type="AlphaFoldDB" id="A0A7K8YZW3"/>
<organism evidence="3 4">
    <name type="scientific">Sakesphorus luctuosus</name>
    <dbReference type="NCBI Taxonomy" id="419690"/>
    <lineage>
        <taxon>Eukaryota</taxon>
        <taxon>Metazoa</taxon>
        <taxon>Chordata</taxon>
        <taxon>Craniata</taxon>
        <taxon>Vertebrata</taxon>
        <taxon>Euteleostomi</taxon>
        <taxon>Archelosauria</taxon>
        <taxon>Archosauria</taxon>
        <taxon>Dinosauria</taxon>
        <taxon>Saurischia</taxon>
        <taxon>Theropoda</taxon>
        <taxon>Coelurosauria</taxon>
        <taxon>Aves</taxon>
        <taxon>Neognathae</taxon>
        <taxon>Neoaves</taxon>
        <taxon>Telluraves</taxon>
        <taxon>Australaves</taxon>
        <taxon>Passeriformes</taxon>
        <taxon>Thamnophilidae</taxon>
        <taxon>Sakesphorus</taxon>
    </lineage>
</organism>
<evidence type="ECO:0000313" key="4">
    <source>
        <dbReference type="Proteomes" id="UP000558958"/>
    </source>
</evidence>
<feature type="compositionally biased region" description="Basic and acidic residues" evidence="1">
    <location>
        <begin position="69"/>
        <end position="80"/>
    </location>
</feature>
<dbReference type="PANTHER" id="PTHR28535:SF1">
    <property type="entry name" value="PROTEIN ZGRF1"/>
    <property type="match status" value="1"/>
</dbReference>
<keyword evidence="4" id="KW-1185">Reference proteome</keyword>
<feature type="region of interest" description="Disordered" evidence="1">
    <location>
        <begin position="589"/>
        <end position="656"/>
    </location>
</feature>
<dbReference type="Proteomes" id="UP000558958">
    <property type="component" value="Unassembled WGS sequence"/>
</dbReference>
<evidence type="ECO:0000313" key="3">
    <source>
        <dbReference type="EMBL" id="NXG09134.1"/>
    </source>
</evidence>
<name>A0A7K8YZW3_9PASS</name>
<proteinExistence type="predicted"/>
<evidence type="ECO:0000259" key="2">
    <source>
        <dbReference type="Pfam" id="PF10382"/>
    </source>
</evidence>
<feature type="compositionally biased region" description="Polar residues" evidence="1">
    <location>
        <begin position="622"/>
        <end position="637"/>
    </location>
</feature>
<comment type="caution">
    <text evidence="3">The sequence shown here is derived from an EMBL/GenBank/DDBJ whole genome shotgun (WGS) entry which is preliminary data.</text>
</comment>
<feature type="region of interest" description="Disordered" evidence="1">
    <location>
        <begin position="108"/>
        <end position="127"/>
    </location>
</feature>
<reference evidence="3 4" key="1">
    <citation type="submission" date="2019-09" db="EMBL/GenBank/DDBJ databases">
        <title>Bird 10,000 Genomes (B10K) Project - Family phase.</title>
        <authorList>
            <person name="Zhang G."/>
        </authorList>
    </citation>
    <scope>NUCLEOTIDE SEQUENCE [LARGE SCALE GENOMIC DNA]</scope>
    <source>
        <strain evidence="3">B10K-DU-001-06</strain>
        <tissue evidence="3">Muscle</tissue>
    </source>
</reference>
<evidence type="ECO:0000256" key="1">
    <source>
        <dbReference type="SAM" id="MobiDB-lite"/>
    </source>
</evidence>
<dbReference type="Pfam" id="PF10382">
    <property type="entry name" value="ZGRF1-like_N"/>
    <property type="match status" value="1"/>
</dbReference>
<feature type="region of interest" description="Disordered" evidence="1">
    <location>
        <begin position="364"/>
        <end position="392"/>
    </location>
</feature>
<feature type="region of interest" description="Disordered" evidence="1">
    <location>
        <begin position="69"/>
        <end position="97"/>
    </location>
</feature>
<accession>A0A7K8YZW3</accession>
<dbReference type="InterPro" id="IPR052800">
    <property type="entry name" value="DNA_Repair_Helicase_ZGRF1"/>
</dbReference>
<feature type="non-terminal residue" evidence="3">
    <location>
        <position position="714"/>
    </location>
</feature>
<dbReference type="GO" id="GO:0006302">
    <property type="term" value="P:double-strand break repair"/>
    <property type="evidence" value="ECO:0007669"/>
    <property type="project" value="TreeGrafter"/>
</dbReference>
<dbReference type="EMBL" id="VWZD01010152">
    <property type="protein sequence ID" value="NXG09134.1"/>
    <property type="molecule type" value="Genomic_DNA"/>
</dbReference>
<dbReference type="GO" id="GO:0005634">
    <property type="term" value="C:nucleus"/>
    <property type="evidence" value="ECO:0007669"/>
    <property type="project" value="TreeGrafter"/>
</dbReference>
<dbReference type="PANTHER" id="PTHR28535">
    <property type="entry name" value="ZINC FINGER GRF-TYPE CONTAINING 1"/>
    <property type="match status" value="1"/>
</dbReference>
<dbReference type="InterPro" id="IPR018838">
    <property type="entry name" value="ZGRF1-like_N"/>
</dbReference>
<dbReference type="GO" id="GO:0035861">
    <property type="term" value="C:site of double-strand break"/>
    <property type="evidence" value="ECO:0007669"/>
    <property type="project" value="TreeGrafter"/>
</dbReference>
<feature type="non-terminal residue" evidence="3">
    <location>
        <position position="1"/>
    </location>
</feature>
<feature type="domain" description="5'-3' DNA helicase ZGRF1-like N-terminal" evidence="2">
    <location>
        <begin position="1"/>
        <end position="69"/>
    </location>
</feature>
<protein>
    <submittedName>
        <fullName evidence="3">ZGRF1 protein</fullName>
    </submittedName>
</protein>
<gene>
    <name evidence="3" type="primary">Zgrf1</name>
    <name evidence="3" type="ORF">SAKLUC_R08652</name>
</gene>
<feature type="compositionally biased region" description="Polar residues" evidence="1">
    <location>
        <begin position="364"/>
        <end position="383"/>
    </location>
</feature>
<sequence length="714" mass="76145">VLYTHQKTKKAKTWQDGVLKIRTGRNQATLFDDKGQCLESIFINSQVAAGDNLESERYLITIEAVKGSEKPLEDQPRKAEPPAGDRNGVKPALLPPRHLPVGLKRKFTGFQGPRQVEKKPPALEDEEQRALLSLSKQGQGTLPAKFYTSSPLFSTIHKKDPDTTLSADVQEGGCGEKDREHLAVSSLPSAPFLGRCEGAERPNSAQVIVKPQSPLVTGQTGPRAVSHNIRSTAQIIALLRAKPAQGHTEQTSAATPSLSSFQASRTADFCDQNCTALPAFSGDPAQGLVPNIQPLPFGEGTVKDGKEWNAEMPLNSAEEPCDEAATGQRQHKKVNNLSQDLQEPCNTNSCFLPESTVSRMSASQFVPSSGDISPSARLENNPSGYREHSGTKDLRENSAVRMQSELQPQQNSEGVLSDPELCVDPTLTEAGIIQEELKGQDAAQSAAQRPHSCCEGVTNSPNEVKCSTLGKENDGNGCSGGVLSELCENRRIAEDSANQTRAEVELVGDGHKIKEISASQLSLEAPSNKDDLDGCAALPPDGTPGLGNQHSGLWLGDTNVKECHPEIGTWEVTGSISSVSPSRIIPATDTNTAEGVTQPGCRESPGAGNGDIQPGSPLLALSQKSDLSRTGHSTPEQTRVETELENAEGRNASPETCRGEGVGVDCLVHSAVAENSSVLPDLVNDIALLRALTQHSTALESLQKMEENNSLSCE</sequence>